<evidence type="ECO:0000313" key="2">
    <source>
        <dbReference type="EMBL" id="KAJ6257570.1"/>
    </source>
</evidence>
<feature type="region of interest" description="Disordered" evidence="1">
    <location>
        <begin position="232"/>
        <end position="403"/>
    </location>
</feature>
<feature type="region of interest" description="Disordered" evidence="1">
    <location>
        <begin position="1437"/>
        <end position="1531"/>
    </location>
</feature>
<feature type="compositionally biased region" description="Polar residues" evidence="1">
    <location>
        <begin position="830"/>
        <end position="844"/>
    </location>
</feature>
<feature type="compositionally biased region" description="Pro residues" evidence="1">
    <location>
        <begin position="238"/>
        <end position="249"/>
    </location>
</feature>
<feature type="compositionally biased region" description="Low complexity" evidence="1">
    <location>
        <begin position="481"/>
        <end position="494"/>
    </location>
</feature>
<feature type="compositionally biased region" description="Polar residues" evidence="1">
    <location>
        <begin position="278"/>
        <end position="288"/>
    </location>
</feature>
<feature type="region of interest" description="Disordered" evidence="1">
    <location>
        <begin position="1055"/>
        <end position="1162"/>
    </location>
</feature>
<sequence length="2019" mass="216375">MAIDQRSQVSTDLIRAIMAKIPEKLAEKHIELSPERKYVFEIPSTKGVDLRKINIKDRVKTAIDECVKSIEVNLPDDVDEAVRRIDELRAGRAAGLPVKASQDSGSGDVAVPTTELSGSIVENFSHNGASAARGATRKLNGDNGVLMHAGNASTATTPHSGTLPSKSQGHHEANGHFAHQGSGKTVQEPNASVPKHGGLKLQFSTSQGHPEADNDSAGSLKHMWSNINTMFRTSPAASPIPSPDPPSPKNSPGVAAIISQSMGSAHLDTAGTEPGSLESPSHTPSPGTRSLFGQLWSWGAASPVQKTSPSLDAKSKTPKNTPATALARDISPHRLPESGFPNRLNVIEKERNQSRADSQLGQPSHAISGQGEHRDAVTSNTPPSGKPTTTGLPKVTLGQSEYSGRLSRSMLPEFSEFKLETLENVSVLDSKDRVVTDGPFDTNDITAALESAMLAGLNEHSEPESPILNHIQPNVLGSIPTESTAQQQSQSPPTKSISRNDNYAEKQDCSHHEAELFPIGPVNDTPDVSQNFGKTPEPNDLSQSDADESYDASLKAGASNLFIDATYSPDPECGGGSLSRQRVLPQKTSHESYVEENFGIVETTACSDSMRMPQELNERSKSEEELEKIKETAVLPSPGGIENQEDMPCDSTAESVTGVAPQEELGGRELEKTEYHDQYYGFIKLENHNSEENSATAILKPECESYDDVVQSPLSGVSECLDLLSPARELLIKSQQPDSGLEEISTMEAEALGVSPSEKNLDHDLDDWNQCSPTESCIYEFGIPSESNQDSTIGSTMQQLGNSDSRHGDPPLEGDIIDPFSPSEPASDPLTPQSLGQDSQSKLGVQNFIPEKDSDSFAGKSENPQTDRGRERGIVETNLARLQHGLGSPPQSPTLGELDEGNSIKSSSLSNERESGNGELESGKLVAPLVEEIQPENSLLQREPAAPEQTEIYNEGSRDALQQETVVPPPPLEDVGPTNPTQTPVSDSIRPVKEARHLPSDETLLGPAEANASPVMMGCVPLMRKDALESQQIGGGRPQAPIIELEQPENIFKPVASSESLAFDQQKCDEPPSLSSHENVGDAPSKPSSGQNGCPSRPWESRFNSPNGNIPKRGPENSMAPERKPEDLGGAQEMADRQLDYHAAPSNVSSETGAAEGCTHFSDFPGDTVPLVADEESKMIELGSSTSTMKIDESTERYWGSHDVGNFSPLSAMDGAEIRQSDSLEESLSFGDGRSETASSSPILQPLLPHGLGIMIPETNEGTLDPIAYASSFGTAGELDSQVKNLDSFASSEVDDAAKNGEVQPGERIKPSASSGKFTALTLQQPHRVSYVNNGESCLLEPVPGLLSDRVDTNDGGAAEATMPQPDEIIQTPGSGKASTQEKESPSMIPQEWNLTPTMGNEDLPPSLTTELWNLKLVPPTPYMGELVLPAQNERHISASSDQTPPPTPNSRDSKEEQDAELQAGLETEESEDQERTESEVSERILGRESGILVVAVESSQPAKGRQISEATASMEKAAQTIEQEESEVPLGPRNLANLFDEQTESNTPPVAGGPEMTASVMVQHPHAVEPISEKLDEGQDTEDELMAPPSAEQKTQSTTALAAESAAKLNAEPSISATRGPAINPAAEPITEGTTNQTTELTAKARSISTDCVAPLSRANSQVQDGIVTRKPEGTLTKRRETASTDIPCFEHHYAVIAGTEPSRLNLEGSKPPDATIVKLQEGMATEKSPGEKALAIERMRPPPHPRIESPVGSPASSAASGTDFEGDIDGLNLPSKLQVIAKATISFQRSTAEGGVESGQAVDGGLSDLSTSNDQSVDIPEMMPDPDEVQRPAISSKLKSADGANVNWYPKFLSSTNLFRQFKDLSSDVSLWNFNTTGKPELSPILPQHPKSAREPGDALGKAMAMDHVALFQVEHLVARIPGAFPLTEALPEFSRLADQEKATSGTSSYNIEDFMRDNPLLCAWRSVANMTMLYLEPHMPVVATLLIQSWKPTLDAIDFLLSFPDAFPDFPLLAFW</sequence>
<feature type="region of interest" description="Disordered" evidence="1">
    <location>
        <begin position="631"/>
        <end position="664"/>
    </location>
</feature>
<protein>
    <submittedName>
        <fullName evidence="2">Uncharacterized protein</fullName>
    </submittedName>
</protein>
<feature type="compositionally biased region" description="Basic and acidic residues" evidence="1">
    <location>
        <begin position="1474"/>
        <end position="1487"/>
    </location>
</feature>
<feature type="compositionally biased region" description="Polar residues" evidence="1">
    <location>
        <begin position="355"/>
        <end position="367"/>
    </location>
</feature>
<feature type="region of interest" description="Disordered" evidence="1">
    <location>
        <begin position="1350"/>
        <end position="1402"/>
    </location>
</feature>
<reference evidence="2" key="1">
    <citation type="submission" date="2023-01" db="EMBL/GenBank/DDBJ databases">
        <title>The chitinases involved in constricting ring structure development in the nematode-trapping fungus Drechslerella dactyloides.</title>
        <authorList>
            <person name="Wang R."/>
            <person name="Zhang L."/>
            <person name="Tang P."/>
            <person name="Li S."/>
            <person name="Liang L."/>
        </authorList>
    </citation>
    <scope>NUCLEOTIDE SEQUENCE</scope>
    <source>
        <strain evidence="2">YMF1.00031</strain>
    </source>
</reference>
<dbReference type="EMBL" id="JAQGDS010000010">
    <property type="protein sequence ID" value="KAJ6257570.1"/>
    <property type="molecule type" value="Genomic_DNA"/>
</dbReference>
<keyword evidence="3" id="KW-1185">Reference proteome</keyword>
<feature type="compositionally biased region" description="Basic and acidic residues" evidence="1">
    <location>
        <begin position="865"/>
        <end position="874"/>
    </location>
</feature>
<dbReference type="Proteomes" id="UP001221413">
    <property type="component" value="Unassembled WGS sequence"/>
</dbReference>
<feature type="region of interest" description="Disordered" evidence="1">
    <location>
        <begin position="1570"/>
        <end position="1643"/>
    </location>
</feature>
<feature type="compositionally biased region" description="Low complexity" evidence="1">
    <location>
        <begin position="1598"/>
        <end position="1613"/>
    </location>
</feature>
<feature type="region of interest" description="Disordered" evidence="1">
    <location>
        <begin position="1742"/>
        <end position="1765"/>
    </location>
</feature>
<feature type="region of interest" description="Disordered" evidence="1">
    <location>
        <begin position="1219"/>
        <end position="1241"/>
    </location>
</feature>
<gene>
    <name evidence="2" type="ORF">Dda_7355</name>
</gene>
<feature type="compositionally biased region" description="Polar residues" evidence="1">
    <location>
        <begin position="151"/>
        <end position="167"/>
    </location>
</feature>
<feature type="region of interest" description="Disordered" evidence="1">
    <location>
        <begin position="1792"/>
        <end position="1831"/>
    </location>
</feature>
<feature type="region of interest" description="Disordered" evidence="1">
    <location>
        <begin position="481"/>
        <end position="550"/>
    </location>
</feature>
<feature type="compositionally biased region" description="Polar residues" evidence="1">
    <location>
        <begin position="377"/>
        <end position="402"/>
    </location>
</feature>
<accession>A0AAD6IS27</accession>
<evidence type="ECO:0000313" key="3">
    <source>
        <dbReference type="Proteomes" id="UP001221413"/>
    </source>
</evidence>
<comment type="caution">
    <text evidence="2">The sequence shown here is derived from an EMBL/GenBank/DDBJ whole genome shotgun (WGS) entry which is preliminary data.</text>
</comment>
<feature type="region of interest" description="Disordered" evidence="1">
    <location>
        <begin position="132"/>
        <end position="219"/>
    </location>
</feature>
<organism evidence="2 3">
    <name type="scientific">Drechslerella dactyloides</name>
    <name type="common">Nematode-trapping fungus</name>
    <name type="synonym">Arthrobotrys dactyloides</name>
    <dbReference type="NCBI Taxonomy" id="74499"/>
    <lineage>
        <taxon>Eukaryota</taxon>
        <taxon>Fungi</taxon>
        <taxon>Dikarya</taxon>
        <taxon>Ascomycota</taxon>
        <taxon>Pezizomycotina</taxon>
        <taxon>Orbiliomycetes</taxon>
        <taxon>Orbiliales</taxon>
        <taxon>Orbiliaceae</taxon>
        <taxon>Drechslerella</taxon>
    </lineage>
</organism>
<feature type="compositionally biased region" description="Low complexity" evidence="1">
    <location>
        <begin position="1751"/>
        <end position="1763"/>
    </location>
</feature>
<feature type="region of interest" description="Disordered" evidence="1">
    <location>
        <begin position="1296"/>
        <end position="1317"/>
    </location>
</feature>
<feature type="compositionally biased region" description="Polar residues" evidence="1">
    <location>
        <begin position="785"/>
        <end position="803"/>
    </location>
</feature>
<feature type="compositionally biased region" description="Low complexity" evidence="1">
    <location>
        <begin position="1629"/>
        <end position="1643"/>
    </location>
</feature>
<feature type="compositionally biased region" description="Basic and acidic residues" evidence="1">
    <location>
        <begin position="502"/>
        <end position="515"/>
    </location>
</feature>
<feature type="region of interest" description="Disordered" evidence="1">
    <location>
        <begin position="784"/>
        <end position="1010"/>
    </location>
</feature>
<evidence type="ECO:0000256" key="1">
    <source>
        <dbReference type="SAM" id="MobiDB-lite"/>
    </source>
</evidence>
<name>A0AAD6IS27_DREDA</name>
<proteinExistence type="predicted"/>
<feature type="compositionally biased region" description="Basic and acidic residues" evidence="1">
    <location>
        <begin position="990"/>
        <end position="1000"/>
    </location>
</feature>